<dbReference type="PANTHER" id="PTHR30189">
    <property type="entry name" value="LPS-ASSEMBLY PROTEIN"/>
    <property type="match status" value="1"/>
</dbReference>
<reference evidence="2 3" key="1">
    <citation type="submission" date="2023-03" db="EMBL/GenBank/DDBJ databases">
        <title>Novel Species.</title>
        <authorList>
            <person name="Ma S."/>
        </authorList>
    </citation>
    <scope>NUCLEOTIDE SEQUENCE [LARGE SCALE GENOMIC DNA]</scope>
    <source>
        <strain evidence="2 3">B11</strain>
    </source>
</reference>
<keyword evidence="1" id="KW-0732">Signal</keyword>
<sequence length="525" mass="60790">MKRWGVLILVFLGLVWVSCSSAQEGIHIEAGEITYDEVNQVIEARGGVKLTWQDLALSTYRLLYFLSDHTLLVPEPLEVVLGKNRAKAKRFFFDFQKNAGWIEDAELFYVVDAQRKLYFRGSKIRYQEGKWWGKDLLLTGSQKEPPAYSFRADEITVYPNERIEMQEVGFFINKHRLLYLPALSKDLRRKGSSFLPQIGHQREKGFFIGGNYELFFAEKWRLLFEAEYTSKTGFLGSGNLFWENSPLTGSLFYDFRQQDKDSFGGYIFYEGNHFQGGVLSYFNQPLDDARDGFLSRPLQVVARFNGEEERASWGLDLSYGFFKEESVSDARFDVRGTLDWNNENLGISLLAHYTSFGFYPDRFLWGGKVHFLEEVNPDFSYGATYTFLSDNVASPFSFDTEREHSLSLEFSLGKEEESHLRVRGAYDLLQGCFDEVIFGLNLGSKDFAVGFEEQYSFVDNEVLERRYFIRKKISDAILVEASYLSEEQTFYLDATLIGFDAPPKDRSLFVEEEPFDLFEVGRDNW</sequence>
<protein>
    <submittedName>
        <fullName evidence="2">Uncharacterized protein</fullName>
    </submittedName>
</protein>
<evidence type="ECO:0000313" key="3">
    <source>
        <dbReference type="Proteomes" id="UP001461341"/>
    </source>
</evidence>
<dbReference type="PROSITE" id="PS51257">
    <property type="entry name" value="PROKAR_LIPOPROTEIN"/>
    <property type="match status" value="1"/>
</dbReference>
<proteinExistence type="predicted"/>
<dbReference type="EMBL" id="CP121689">
    <property type="protein sequence ID" value="WZL76402.1"/>
    <property type="molecule type" value="Genomic_DNA"/>
</dbReference>
<dbReference type="InterPro" id="IPR050218">
    <property type="entry name" value="LptD"/>
</dbReference>
<dbReference type="Proteomes" id="UP001461341">
    <property type="component" value="Chromosome"/>
</dbReference>
<evidence type="ECO:0000256" key="1">
    <source>
        <dbReference type="SAM" id="SignalP"/>
    </source>
</evidence>
<dbReference type="RefSeq" id="WP_369018564.1">
    <property type="nucleotide sequence ID" value="NZ_CP121689.1"/>
</dbReference>
<dbReference type="PANTHER" id="PTHR30189:SF1">
    <property type="entry name" value="LPS-ASSEMBLY PROTEIN LPTD"/>
    <property type="match status" value="1"/>
</dbReference>
<feature type="signal peptide" evidence="1">
    <location>
        <begin position="1"/>
        <end position="22"/>
    </location>
</feature>
<gene>
    <name evidence="2" type="ORF">QBE54_01325</name>
</gene>
<organism evidence="2 3">
    <name type="scientific">Thermatribacter velox</name>
    <dbReference type="NCBI Taxonomy" id="3039681"/>
    <lineage>
        <taxon>Bacteria</taxon>
        <taxon>Pseudomonadati</taxon>
        <taxon>Atribacterota</taxon>
        <taxon>Atribacteria</taxon>
        <taxon>Atribacterales</taxon>
        <taxon>Thermatribacteraceae</taxon>
        <taxon>Thermatribacter</taxon>
    </lineage>
</organism>
<evidence type="ECO:0000313" key="2">
    <source>
        <dbReference type="EMBL" id="WZL76402.1"/>
    </source>
</evidence>
<keyword evidence="3" id="KW-1185">Reference proteome</keyword>
<accession>A0ABZ2YC56</accession>
<name>A0ABZ2YC56_9BACT</name>
<feature type="chain" id="PRO_5046331879" evidence="1">
    <location>
        <begin position="23"/>
        <end position="525"/>
    </location>
</feature>